<feature type="transmembrane region" description="Helical" evidence="23">
    <location>
        <begin position="127"/>
        <end position="149"/>
    </location>
</feature>
<dbReference type="Ensembl" id="ENSPLOT00000006907.1">
    <property type="protein sequence ID" value="ENSPLOP00000006252.1"/>
    <property type="gene ID" value="ENSPLOG00000004547.1"/>
</dbReference>
<evidence type="ECO:0000313" key="27">
    <source>
        <dbReference type="Proteomes" id="UP000694399"/>
    </source>
</evidence>
<accession>A0A8C8WPR3</accession>
<dbReference type="PROSITE" id="PS50893">
    <property type="entry name" value="ABC_TRANSPORTER_2"/>
    <property type="match status" value="2"/>
</dbReference>
<evidence type="ECO:0000256" key="23">
    <source>
        <dbReference type="SAM" id="Phobius"/>
    </source>
</evidence>
<dbReference type="EC" id="7.6.2.2" evidence="3"/>
<keyword evidence="7 23" id="KW-0812">Transmembrane</keyword>
<evidence type="ECO:0000256" key="15">
    <source>
        <dbReference type="ARBA" id="ARBA00024220"/>
    </source>
</evidence>
<evidence type="ECO:0000256" key="17">
    <source>
        <dbReference type="ARBA" id="ARBA00034696"/>
    </source>
</evidence>
<proteinExistence type="inferred from homology"/>
<keyword evidence="4" id="KW-0813">Transport</keyword>
<evidence type="ECO:0000256" key="5">
    <source>
        <dbReference type="ARBA" id="ARBA00022475"/>
    </source>
</evidence>
<gene>
    <name evidence="26" type="primary">ABCC10</name>
</gene>
<keyword evidence="5" id="KW-1003">Cell membrane</keyword>
<dbReference type="PANTHER" id="PTHR24223:SF330">
    <property type="entry name" value="ATP-BINDING CASSETTE SUB-FAMILY C MEMBER 10"/>
    <property type="match status" value="1"/>
</dbReference>
<dbReference type="CDD" id="cd18598">
    <property type="entry name" value="ABC_6TM_MRP7_D1_like"/>
    <property type="match status" value="1"/>
</dbReference>
<feature type="transmembrane region" description="Helical" evidence="23">
    <location>
        <begin position="498"/>
        <end position="520"/>
    </location>
</feature>
<feature type="transmembrane region" description="Helical" evidence="23">
    <location>
        <begin position="379"/>
        <end position="399"/>
    </location>
</feature>
<keyword evidence="10" id="KW-0067">ATP-binding</keyword>
<feature type="transmembrane region" description="Helical" evidence="23">
    <location>
        <begin position="943"/>
        <end position="967"/>
    </location>
</feature>
<dbReference type="InterPro" id="IPR003439">
    <property type="entry name" value="ABC_transporter-like_ATP-bd"/>
</dbReference>
<dbReference type="InterPro" id="IPR003593">
    <property type="entry name" value="AAA+_ATPase"/>
</dbReference>
<dbReference type="SUPFAM" id="SSF52540">
    <property type="entry name" value="P-loop containing nucleoside triphosphate hydrolases"/>
    <property type="match status" value="2"/>
</dbReference>
<dbReference type="GO" id="GO:0016887">
    <property type="term" value="F:ATP hydrolysis activity"/>
    <property type="evidence" value="ECO:0007669"/>
    <property type="project" value="InterPro"/>
</dbReference>
<evidence type="ECO:0000313" key="26">
    <source>
        <dbReference type="Ensembl" id="ENSPLOP00000006252.1"/>
    </source>
</evidence>
<keyword evidence="11" id="KW-1278">Translocase</keyword>
<evidence type="ECO:0000256" key="18">
    <source>
        <dbReference type="ARBA" id="ARBA00047523"/>
    </source>
</evidence>
<evidence type="ECO:0000256" key="8">
    <source>
        <dbReference type="ARBA" id="ARBA00022737"/>
    </source>
</evidence>
<evidence type="ECO:0000256" key="1">
    <source>
        <dbReference type="ARBA" id="ARBA00004554"/>
    </source>
</evidence>
<evidence type="ECO:0000256" key="21">
    <source>
        <dbReference type="ARBA" id="ARBA00067405"/>
    </source>
</evidence>
<dbReference type="EC" id="7.6.2.3" evidence="15"/>
<evidence type="ECO:0000256" key="6">
    <source>
        <dbReference type="ARBA" id="ARBA00022553"/>
    </source>
</evidence>
<dbReference type="CDD" id="cd18605">
    <property type="entry name" value="ABC_6TM_MRP7_D2_like"/>
    <property type="match status" value="1"/>
</dbReference>
<evidence type="ECO:0000256" key="22">
    <source>
        <dbReference type="ARBA" id="ARBA00082787"/>
    </source>
</evidence>
<keyword evidence="6" id="KW-0597">Phosphoprotein</keyword>
<feature type="transmembrane region" description="Helical" evidence="23">
    <location>
        <begin position="281"/>
        <end position="298"/>
    </location>
</feature>
<feature type="transmembrane region" description="Helical" evidence="23">
    <location>
        <begin position="243"/>
        <end position="269"/>
    </location>
</feature>
<comment type="catalytic activity">
    <reaction evidence="20">
        <text>an S-substituted glutathione(in) + ATP + H2O = an S-substituted glutathione(out) + ADP + phosphate + H(+)</text>
        <dbReference type="Rhea" id="RHEA:19121"/>
        <dbReference type="ChEBI" id="CHEBI:15377"/>
        <dbReference type="ChEBI" id="CHEBI:15378"/>
        <dbReference type="ChEBI" id="CHEBI:30616"/>
        <dbReference type="ChEBI" id="CHEBI:43474"/>
        <dbReference type="ChEBI" id="CHEBI:90779"/>
        <dbReference type="ChEBI" id="CHEBI:456216"/>
        <dbReference type="EC" id="7.6.2.3"/>
    </reaction>
    <physiologicalReaction direction="left-to-right" evidence="20">
        <dbReference type="Rhea" id="RHEA:19122"/>
    </physiologicalReaction>
</comment>
<dbReference type="FunFam" id="3.40.50.300:FF:001090">
    <property type="entry name" value="ATP-binding cassette subfamily C member 10"/>
    <property type="match status" value="1"/>
</dbReference>
<keyword evidence="27" id="KW-1185">Reference proteome</keyword>
<dbReference type="Proteomes" id="UP000694399">
    <property type="component" value="Chromosome B3"/>
</dbReference>
<dbReference type="GO" id="GO:0015431">
    <property type="term" value="F:ABC-type glutathione S-conjugate transporter activity"/>
    <property type="evidence" value="ECO:0007669"/>
    <property type="project" value="UniProtKB-EC"/>
</dbReference>
<dbReference type="GO" id="GO:0016323">
    <property type="term" value="C:basolateral plasma membrane"/>
    <property type="evidence" value="ECO:0007669"/>
    <property type="project" value="UniProtKB-SubCell"/>
</dbReference>
<dbReference type="CDD" id="cd03250">
    <property type="entry name" value="ABCC_MRP_domain1"/>
    <property type="match status" value="1"/>
</dbReference>
<dbReference type="Pfam" id="PF00005">
    <property type="entry name" value="ABC_tran"/>
    <property type="match status" value="2"/>
</dbReference>
<feature type="transmembrane region" description="Helical" evidence="23">
    <location>
        <begin position="853"/>
        <end position="872"/>
    </location>
</feature>
<dbReference type="GO" id="GO:0005524">
    <property type="term" value="F:ATP binding"/>
    <property type="evidence" value="ECO:0007669"/>
    <property type="project" value="UniProtKB-KW"/>
</dbReference>
<feature type="transmembrane region" description="Helical" evidence="23">
    <location>
        <begin position="463"/>
        <end position="486"/>
    </location>
</feature>
<dbReference type="FunFam" id="3.40.50.300:FF:000163">
    <property type="entry name" value="Multidrug resistance-associated protein member 4"/>
    <property type="match status" value="1"/>
</dbReference>
<dbReference type="GO" id="GO:0008559">
    <property type="term" value="F:ABC-type xenobiotic transporter activity"/>
    <property type="evidence" value="ECO:0007669"/>
    <property type="project" value="UniProtKB-EC"/>
</dbReference>
<evidence type="ECO:0000256" key="4">
    <source>
        <dbReference type="ARBA" id="ARBA00022448"/>
    </source>
</evidence>
<feature type="transmembrane region" description="Helical" evidence="23">
    <location>
        <begin position="28"/>
        <end position="48"/>
    </location>
</feature>
<dbReference type="CDD" id="cd03244">
    <property type="entry name" value="ABCC_MRP_domain2"/>
    <property type="match status" value="1"/>
</dbReference>
<evidence type="ECO:0000256" key="10">
    <source>
        <dbReference type="ARBA" id="ARBA00022840"/>
    </source>
</evidence>
<keyword evidence="8" id="KW-0677">Repeat</keyword>
<evidence type="ECO:0000256" key="7">
    <source>
        <dbReference type="ARBA" id="ARBA00022692"/>
    </source>
</evidence>
<evidence type="ECO:0000256" key="2">
    <source>
        <dbReference type="ARBA" id="ARBA00009726"/>
    </source>
</evidence>
<evidence type="ECO:0000256" key="12">
    <source>
        <dbReference type="ARBA" id="ARBA00022989"/>
    </source>
</evidence>
<evidence type="ECO:0000256" key="9">
    <source>
        <dbReference type="ARBA" id="ARBA00022741"/>
    </source>
</evidence>
<comment type="subcellular location">
    <subcellularLocation>
        <location evidence="17">Basal cell membrane</location>
        <topology evidence="17">Multi-pass membrane protein</topology>
    </subcellularLocation>
    <subcellularLocation>
        <location evidence="1">Basolateral cell membrane</location>
        <topology evidence="1">Multi-pass membrane protein</topology>
    </subcellularLocation>
</comment>
<dbReference type="Gene3D" id="1.20.1560.10">
    <property type="entry name" value="ABC transporter type 1, transmembrane domain"/>
    <property type="match status" value="2"/>
</dbReference>
<feature type="transmembrane region" description="Helical" evidence="23">
    <location>
        <begin position="92"/>
        <end position="112"/>
    </location>
</feature>
<feature type="domain" description="ABC transmembrane type-1" evidence="25">
    <location>
        <begin position="244"/>
        <end position="521"/>
    </location>
</feature>
<comment type="catalytic activity">
    <reaction evidence="16">
        <text>ATP + H2O + xenobioticSide 1 = ADP + phosphate + xenobioticSide 2.</text>
        <dbReference type="EC" id="7.6.2.2"/>
    </reaction>
</comment>
<keyword evidence="14 23" id="KW-0472">Membrane</keyword>
<reference evidence="26" key="1">
    <citation type="journal article" date="2019" name="bioRxiv">
        <title>Long live the king: chromosome-level assembly of the lion (Panthera leo) using linked-read, Hi-C, and long read data.</title>
        <authorList>
            <person name="Armstrong E.E."/>
            <person name="Taylor R.W."/>
            <person name="Miller D.E."/>
            <person name="Kaelin C."/>
            <person name="Barsh G."/>
            <person name="Hadly E.A."/>
            <person name="Petrov D."/>
        </authorList>
    </citation>
    <scope>NUCLEOTIDE SEQUENCE [LARGE SCALE GENOMIC DNA]</scope>
</reference>
<keyword evidence="12 23" id="KW-1133">Transmembrane helix</keyword>
<comment type="similarity">
    <text evidence="2">Belongs to the ABC transporter superfamily. ABCC family. Conjugate transporter (TC 3.A.1.208) subfamily.</text>
</comment>
<dbReference type="SMART" id="SM00382">
    <property type="entry name" value="AAA"/>
    <property type="match status" value="2"/>
</dbReference>
<keyword evidence="13" id="KW-0445">Lipid transport</keyword>
<evidence type="ECO:0000256" key="13">
    <source>
        <dbReference type="ARBA" id="ARBA00023055"/>
    </source>
</evidence>
<dbReference type="Gene3D" id="3.40.50.300">
    <property type="entry name" value="P-loop containing nucleotide triphosphate hydrolases"/>
    <property type="match status" value="2"/>
</dbReference>
<evidence type="ECO:0000259" key="25">
    <source>
        <dbReference type="PROSITE" id="PS50929"/>
    </source>
</evidence>
<comment type="catalytic activity">
    <reaction evidence="19">
        <text>17beta-estradiol 17-O-(beta-D-glucuronate)(in) + ATP + H2O = 17beta-estradiol 17-O-(beta-D-glucuronate)(out) + ADP + phosphate + H(+)</text>
        <dbReference type="Rhea" id="RHEA:60128"/>
        <dbReference type="ChEBI" id="CHEBI:15377"/>
        <dbReference type="ChEBI" id="CHEBI:15378"/>
        <dbReference type="ChEBI" id="CHEBI:30616"/>
        <dbReference type="ChEBI" id="CHEBI:43474"/>
        <dbReference type="ChEBI" id="CHEBI:82961"/>
        <dbReference type="ChEBI" id="CHEBI:456216"/>
    </reaction>
    <physiologicalReaction direction="left-to-right" evidence="19">
        <dbReference type="Rhea" id="RHEA:60129"/>
    </physiologicalReaction>
</comment>
<evidence type="ECO:0000256" key="11">
    <source>
        <dbReference type="ARBA" id="ARBA00022967"/>
    </source>
</evidence>
<feature type="domain" description="ABC transporter" evidence="24">
    <location>
        <begin position="1221"/>
        <end position="1454"/>
    </location>
</feature>
<evidence type="ECO:0000256" key="14">
    <source>
        <dbReference type="ARBA" id="ARBA00023136"/>
    </source>
</evidence>
<dbReference type="InterPro" id="IPR050173">
    <property type="entry name" value="ABC_transporter_C-like"/>
</dbReference>
<dbReference type="Pfam" id="PF00664">
    <property type="entry name" value="ABC_membrane"/>
    <property type="match status" value="2"/>
</dbReference>
<dbReference type="PROSITE" id="PS50929">
    <property type="entry name" value="ABC_TM1F"/>
    <property type="match status" value="2"/>
</dbReference>
<evidence type="ECO:0000256" key="3">
    <source>
        <dbReference type="ARBA" id="ARBA00012191"/>
    </source>
</evidence>
<reference evidence="26" key="2">
    <citation type="submission" date="2025-08" db="UniProtKB">
        <authorList>
            <consortium name="Ensembl"/>
        </authorList>
    </citation>
    <scope>IDENTIFICATION</scope>
</reference>
<evidence type="ECO:0000256" key="19">
    <source>
        <dbReference type="ARBA" id="ARBA00047576"/>
    </source>
</evidence>
<evidence type="ECO:0000259" key="24">
    <source>
        <dbReference type="PROSITE" id="PS50893"/>
    </source>
</evidence>
<feature type="domain" description="ABC transmembrane type-1" evidence="25">
    <location>
        <begin position="860"/>
        <end position="1185"/>
    </location>
</feature>
<dbReference type="PROSITE" id="PS00211">
    <property type="entry name" value="ABC_TRANSPORTER_1"/>
    <property type="match status" value="2"/>
</dbReference>
<dbReference type="GO" id="GO:0006869">
    <property type="term" value="P:lipid transport"/>
    <property type="evidence" value="ECO:0007669"/>
    <property type="project" value="UniProtKB-KW"/>
</dbReference>
<dbReference type="InterPro" id="IPR027417">
    <property type="entry name" value="P-loop_NTPase"/>
</dbReference>
<dbReference type="PANTHER" id="PTHR24223">
    <property type="entry name" value="ATP-BINDING CASSETTE SUB-FAMILY C"/>
    <property type="match status" value="1"/>
</dbReference>
<protein>
    <recommendedName>
        <fullName evidence="21">ATP-binding cassette sub-family C member 10</fullName>
        <ecNumber evidence="3">7.6.2.2</ecNumber>
        <ecNumber evidence="15">7.6.2.3</ecNumber>
    </recommendedName>
    <alternativeName>
        <fullName evidence="22">Multidrug resistance-associated protein 7</fullName>
    </alternativeName>
</protein>
<keyword evidence="9" id="KW-0547">Nucleotide-binding</keyword>
<name>A0A8C8WPR3_PANLE</name>
<dbReference type="GeneTree" id="ENSGT00940000161082"/>
<feature type="transmembrane region" description="Helical" evidence="23">
    <location>
        <begin position="349"/>
        <end position="373"/>
    </location>
</feature>
<comment type="catalytic activity">
    <reaction evidence="18">
        <text>leukotriene C4(in) + ATP + H2O = leukotriene C4(out) + ADP + phosphate + H(+)</text>
        <dbReference type="Rhea" id="RHEA:38963"/>
        <dbReference type="ChEBI" id="CHEBI:15377"/>
        <dbReference type="ChEBI" id="CHEBI:15378"/>
        <dbReference type="ChEBI" id="CHEBI:30616"/>
        <dbReference type="ChEBI" id="CHEBI:43474"/>
        <dbReference type="ChEBI" id="CHEBI:57973"/>
        <dbReference type="ChEBI" id="CHEBI:456216"/>
    </reaction>
    <physiologicalReaction direction="left-to-right" evidence="18">
        <dbReference type="Rhea" id="RHEA:38964"/>
    </physiologicalReaction>
</comment>
<dbReference type="FunFam" id="1.20.1560.10:FF:000037">
    <property type="entry name" value="ATP-binding cassette subfamily C member 10"/>
    <property type="match status" value="1"/>
</dbReference>
<feature type="domain" description="ABC transporter" evidence="24">
    <location>
        <begin position="572"/>
        <end position="798"/>
    </location>
</feature>
<sequence>MCLLFFCPLVSRNPDYILHCSPGWRLRLAASFLLSVFPLLDLLPVALPPGAGPGPIGLEVLAGGVAAVAWTSHCLALWVLVHSPHGHSRGPLALALAAFLPAPALVLTLLWHCQRGTLLPPLLPGPLSRLCLLILQLAALLAYGLGWAVPGGPREPWAQEPLLSQEQEPEIAEDGESWLSRFSYAWLTPLLSRGARGELRQPQDTCRLPHRLHPTYLARVFQACWQEGTQLWSALYGAFGQRYLALGLLKLVGTMLGFSGPLLLSLLVGFLEEGQEPLSNGLLYALALAGGAVLGAVLQNQYGYEIRKVTLQARGAVLNILYRKALQLGPRRPPAGEALNLLGTDSERLLNFAGSFHEAWGLPLQLAITLYLLHHQVGVAFVGGLIVALLLVPVNKVIATRIMASNQEMLQHKDARVKLMTELLSGIRVIKFFRWEQALGARVEACRARELGRLRVIKYLDAACVYLWAALPVVISIVIFITYVLMGHQLTATKVFTALALVRMLILPLNNFPWVINGLLEAKVSLDRIQRFLDLPNQNPQAYYSSGSCALESQVECLFPCLDPPTAPSTVLELHEALFSWDPVGTSQETFISHLEVKKGALVGIVGKVGCGKSSLLAAIAGELHRLHGQVAVWGLSKGFGLATQEPWIQFATIRDNILFGKTFDAQLYQKVLEACALSDDLSVLPAGDQTEVGEKGVTLSGGQRARIALARAVYQEKDLYLLDDPLAAVDTDVANHLLHRCILGVLSHTTRLLCTHRIEYLERADVVLLMEAGRLVQAGPPSEILPLVQAVPKAWVEDGQESDSATAQSGQNLEKTKAGLEVERNTCGRLLQEESKKEGAVAFHVYQAYWRAVGQGLALAILLSLLLMQATRNAADWWLSYWISQLKADKNSSQEAPAPSSPGSMGLLSAQLLLFSPGSLYTSVSPLPKAAPNGSSDIRFYLTVYATIAGVNSLCTLLRAVLFAAGTIRAAATLHHRLLRRVLMAPVTFFESTPAGRVLNRFSSDVACADDSLPFMLNILLANAVGLLGLLAVLGSGLPWLLLLLPPLSILYYRVQRHYRASSRELRRLSSLTLSPLYTHLADTLAGLAVLRAAGASHRFEEENQRLLELNQRCQFAASAAMQWLDIRLQLMGATVVSAIAGIALVQHQQGLANPGLVGLSLSYALSLTGLLSGLVSSFTQTETMLVSVERLEEYSCDLPQEPQGQLPRLGIGWLTQGSVEFQDVVLVYRPGLPNALDGVTFRVQPGEKLGIVGRTGSGKSSLLLVLFRLLEPSSGRVLLDGVDTSQLELAELRSQLAVIPQEPFLFSGTVRENLDPQGLHEDRALWQALEQCHLSEVIMSMGGLDGELGEGGRSLSLGQRQLLCLARALLTDAKILCIDEATASVDQKTDQLLQQTICKRFADKTVLTIAHRLNTILNSDRVLVLQAGRVAELDSPAALRSQPHSLFQQLLQSSHQGSRSSPGP</sequence>
<evidence type="ECO:0000256" key="16">
    <source>
        <dbReference type="ARBA" id="ARBA00034018"/>
    </source>
</evidence>
<feature type="transmembrane region" description="Helical" evidence="23">
    <location>
        <begin position="1020"/>
        <end position="1049"/>
    </location>
</feature>
<dbReference type="InterPro" id="IPR017871">
    <property type="entry name" value="ABC_transporter-like_CS"/>
</dbReference>
<feature type="transmembrane region" description="Helical" evidence="23">
    <location>
        <begin position="60"/>
        <end position="80"/>
    </location>
</feature>
<dbReference type="InterPro" id="IPR036640">
    <property type="entry name" value="ABC1_TM_sf"/>
</dbReference>
<reference evidence="26" key="3">
    <citation type="submission" date="2025-09" db="UniProtKB">
        <authorList>
            <consortium name="Ensembl"/>
        </authorList>
    </citation>
    <scope>IDENTIFICATION</scope>
</reference>
<evidence type="ECO:0000256" key="20">
    <source>
        <dbReference type="ARBA" id="ARBA00048007"/>
    </source>
</evidence>
<dbReference type="InterPro" id="IPR011527">
    <property type="entry name" value="ABC1_TM_dom"/>
</dbReference>
<organism evidence="26 27">
    <name type="scientific">Panthera leo</name>
    <name type="common">Lion</name>
    <dbReference type="NCBI Taxonomy" id="9689"/>
    <lineage>
        <taxon>Eukaryota</taxon>
        <taxon>Metazoa</taxon>
        <taxon>Chordata</taxon>
        <taxon>Craniata</taxon>
        <taxon>Vertebrata</taxon>
        <taxon>Euteleostomi</taxon>
        <taxon>Mammalia</taxon>
        <taxon>Eutheria</taxon>
        <taxon>Laurasiatheria</taxon>
        <taxon>Carnivora</taxon>
        <taxon>Feliformia</taxon>
        <taxon>Felidae</taxon>
        <taxon>Pantherinae</taxon>
        <taxon>Panthera</taxon>
    </lineage>
</organism>
<dbReference type="SUPFAM" id="SSF90123">
    <property type="entry name" value="ABC transporter transmembrane region"/>
    <property type="match status" value="2"/>
</dbReference>